<keyword evidence="2" id="KW-0472">Membrane</keyword>
<sequence length="590" mass="66279">MEDNVIIDHFTDVDGKLVISPDDTLHKKYEIGNVENKTFENCKTVCVENKECIFIQYQKSKKDCRYYRLLPSSNLFQWQKGETIVYSYSLPFNSAGVNPIKSLSSPEECNYQCQIDENCLYNISTYDIEEDNNIEKKEVCHRYSGINNSDYIFSYYNKVSEKLNIPLYSQLNSTSSNNQESIQYEPGMSDFYYRDENAKYSSSLLYGLTIIILVLVAIILFICKRRSDNEKELLYALSNMNGNSQSRSRSRSRSKSVHSENLSYINNTRLSASLFPNNYNLSSITIAQDNLDNSKYMKNSSSLNTSNIRKSYRKSISSKAPSVHSISTLCTSTSVNNNANTHTHNNNNNTNTNTNNTTTTTNNNTTTNTSINNGQGDSTLNEKSNHLLSLTTKKNSTYNYSIKTLSTKDPSLTGLSQNIKTLFANSYSSDTSSILLNNNDNGNGNGGNTRASISGSIISKDYNFDKSFNTKENNNNNNGNGISSSNNNNSSNTNVKNLLNHHKKQSSSVSIINIPKVASSSSINKNSQPKMIKLKKPVHTKQISISRSVYSESELSLRDELDKNNFYLDAQEALSLNTISNNNATLFKYK</sequence>
<dbReference type="AlphaFoldDB" id="A0A1Y2EX56"/>
<dbReference type="Proteomes" id="UP000193920">
    <property type="component" value="Unassembled WGS sequence"/>
</dbReference>
<evidence type="ECO:0000256" key="1">
    <source>
        <dbReference type="SAM" id="MobiDB-lite"/>
    </source>
</evidence>
<name>A0A1Y2EX56_9FUNG</name>
<keyword evidence="4" id="KW-1185">Reference proteome</keyword>
<gene>
    <name evidence="3" type="ORF">LY90DRAFT_698858</name>
</gene>
<keyword evidence="2" id="KW-1133">Transmembrane helix</keyword>
<organism evidence="3 4">
    <name type="scientific">Neocallimastix californiae</name>
    <dbReference type="NCBI Taxonomy" id="1754190"/>
    <lineage>
        <taxon>Eukaryota</taxon>
        <taxon>Fungi</taxon>
        <taxon>Fungi incertae sedis</taxon>
        <taxon>Chytridiomycota</taxon>
        <taxon>Chytridiomycota incertae sedis</taxon>
        <taxon>Neocallimastigomycetes</taxon>
        <taxon>Neocallimastigales</taxon>
        <taxon>Neocallimastigaceae</taxon>
        <taxon>Neocallimastix</taxon>
    </lineage>
</organism>
<evidence type="ECO:0000256" key="2">
    <source>
        <dbReference type="SAM" id="Phobius"/>
    </source>
</evidence>
<proteinExistence type="predicted"/>
<feature type="region of interest" description="Disordered" evidence="1">
    <location>
        <begin position="468"/>
        <end position="495"/>
    </location>
</feature>
<feature type="compositionally biased region" description="Low complexity" evidence="1">
    <location>
        <begin position="339"/>
        <end position="373"/>
    </location>
</feature>
<reference evidence="3 4" key="1">
    <citation type="submission" date="2016-08" db="EMBL/GenBank/DDBJ databases">
        <title>A Parts List for Fungal Cellulosomes Revealed by Comparative Genomics.</title>
        <authorList>
            <consortium name="DOE Joint Genome Institute"/>
            <person name="Haitjema C.H."/>
            <person name="Gilmore S.P."/>
            <person name="Henske J.K."/>
            <person name="Solomon K.V."/>
            <person name="De Groot R."/>
            <person name="Kuo A."/>
            <person name="Mondo S.J."/>
            <person name="Salamov A.A."/>
            <person name="Labutti K."/>
            <person name="Zhao Z."/>
            <person name="Chiniquy J."/>
            <person name="Barry K."/>
            <person name="Brewer H.M."/>
            <person name="Purvine S.O."/>
            <person name="Wright A.T."/>
            <person name="Boxma B."/>
            <person name="Van Alen T."/>
            <person name="Hackstein J.H."/>
            <person name="Baker S.E."/>
            <person name="Grigoriev I.V."/>
            <person name="O'Malley M.A."/>
        </authorList>
    </citation>
    <scope>NUCLEOTIDE SEQUENCE [LARGE SCALE GENOMIC DNA]</scope>
    <source>
        <strain evidence="3 4">G1</strain>
    </source>
</reference>
<keyword evidence="2" id="KW-0812">Transmembrane</keyword>
<dbReference type="EMBL" id="MCOG01000023">
    <property type="protein sequence ID" value="ORY76169.1"/>
    <property type="molecule type" value="Genomic_DNA"/>
</dbReference>
<evidence type="ECO:0000313" key="4">
    <source>
        <dbReference type="Proteomes" id="UP000193920"/>
    </source>
</evidence>
<feature type="region of interest" description="Disordered" evidence="1">
    <location>
        <begin position="241"/>
        <end position="260"/>
    </location>
</feature>
<evidence type="ECO:0000313" key="3">
    <source>
        <dbReference type="EMBL" id="ORY76169.1"/>
    </source>
</evidence>
<comment type="caution">
    <text evidence="3">The sequence shown here is derived from an EMBL/GenBank/DDBJ whole genome shotgun (WGS) entry which is preliminary data.</text>
</comment>
<dbReference type="OrthoDB" id="10543285at2759"/>
<feature type="transmembrane region" description="Helical" evidence="2">
    <location>
        <begin position="204"/>
        <end position="223"/>
    </location>
</feature>
<feature type="compositionally biased region" description="Low complexity" evidence="1">
    <location>
        <begin position="470"/>
        <end position="495"/>
    </location>
</feature>
<feature type="region of interest" description="Disordered" evidence="1">
    <location>
        <begin position="339"/>
        <end position="382"/>
    </location>
</feature>
<accession>A0A1Y2EX56</accession>
<protein>
    <submittedName>
        <fullName evidence="3">Uncharacterized protein</fullName>
    </submittedName>
</protein>